<sequence length="718" mass="77858">MLAASSPFHDAAPAAHVPSPVVTSGRAGGRATGTSRRSTRKPRAQRRAGRPAKRRVQPVEPMDLVEPTIGHKQGGLSSRSIGIDALPDELLAQVMGHLPCMDRRYGGAASVSSRWRGVALDQKTYARPVCGQTVDASDPYASAVKLFHADCIEYALERRHAQTVNACVEAAAHGRFDLAVRFFERGCKWDAAEMTVAAASAGHLRALTALIETGAPTSDPRVCTAAAAGGYLSCLKYVHTTGFPWDAKTAAGAAAAGSIECLTYLHRHGCPWDSKATKVAIDPDRFKQPRPAVAYARAKDNVDGRLACLRYLVAHECPWHHDAFELAIGGGYRVLTLALDLGCPFDADADAGFLVVCSGDVESVALLAARGYEWGWNDVDEAVHFGKREMIGALVSAGAPWKASMAARLVRYGDPELIRWVIDRGLAWDIEECMIEAIGSWGTLYRWFIESGYECPRLSKFSLCAAKYRQYEALEWLLAHDFPWDTVAGAALIDTIDNYCLAVLVKAGLIGAGPCKDSATMCKQAAAHDYKHDDGATIRALYALGHRGNARATEWAASAGNIETLRWLVVQGCPVDHQTMTNVAWSGQVDCLRYLCETGHACDADVYAAAIRGGSVACLAYLDQKACPRPDHPMLLASESGRLGPLRYLHEEGRVPLYPDACLLAVQHGSVECLRYVHKRGCKIDMDKCVAALKWCRSGRTECERYLAAQRDAAQLSL</sequence>
<dbReference type="PROSITE" id="PS50181">
    <property type="entry name" value="FBOX"/>
    <property type="match status" value="1"/>
</dbReference>
<dbReference type="Gene3D" id="1.25.40.20">
    <property type="entry name" value="Ankyrin repeat-containing domain"/>
    <property type="match status" value="2"/>
</dbReference>
<reference evidence="3" key="1">
    <citation type="submission" date="2021-04" db="EMBL/GenBank/DDBJ databases">
        <title>Draft Genome Sequence of Pandoravirus japonicus, Isolated from the Sabaishi River of Niigata, Japan.</title>
        <authorList>
            <person name="Hosokawa N."/>
            <person name="Takahashi H."/>
            <person name="Aoki K."/>
            <person name="Takemura M."/>
        </authorList>
    </citation>
    <scope>NUCLEOTIDE SEQUENCE</scope>
</reference>
<proteinExistence type="predicted"/>
<dbReference type="EMBL" id="LC625835">
    <property type="protein sequence ID" value="BCU03248.1"/>
    <property type="molecule type" value="Genomic_DNA"/>
</dbReference>
<dbReference type="InterPro" id="IPR001810">
    <property type="entry name" value="F-box_dom"/>
</dbReference>
<organism evidence="3 4">
    <name type="scientific">Pandoravirus japonicus</name>
    <dbReference type="NCBI Taxonomy" id="2823154"/>
    <lineage>
        <taxon>Viruses</taxon>
        <taxon>Pandoravirus</taxon>
    </lineage>
</organism>
<dbReference type="InterPro" id="IPR036770">
    <property type="entry name" value="Ankyrin_rpt-contain_sf"/>
</dbReference>
<evidence type="ECO:0000313" key="3">
    <source>
        <dbReference type="EMBL" id="BCU03248.1"/>
    </source>
</evidence>
<name>A0A811BN43_9VIRU</name>
<dbReference type="InterPro" id="IPR052050">
    <property type="entry name" value="SecEffector_AnkRepeat"/>
</dbReference>
<feature type="compositionally biased region" description="Basic residues" evidence="1">
    <location>
        <begin position="37"/>
        <end position="56"/>
    </location>
</feature>
<dbReference type="InterPro" id="IPR036047">
    <property type="entry name" value="F-box-like_dom_sf"/>
</dbReference>
<protein>
    <submittedName>
        <fullName evidence="3">F-box domain containing protein</fullName>
    </submittedName>
</protein>
<dbReference type="Gene3D" id="1.20.1280.50">
    <property type="match status" value="1"/>
</dbReference>
<dbReference type="Pfam" id="PF00646">
    <property type="entry name" value="F-box"/>
    <property type="match status" value="1"/>
</dbReference>
<evidence type="ECO:0000313" key="4">
    <source>
        <dbReference type="Proteomes" id="UP001253637"/>
    </source>
</evidence>
<feature type="region of interest" description="Disordered" evidence="1">
    <location>
        <begin position="1"/>
        <end position="76"/>
    </location>
</feature>
<feature type="domain" description="F-box" evidence="2">
    <location>
        <begin position="80"/>
        <end position="128"/>
    </location>
</feature>
<dbReference type="PANTHER" id="PTHR46586:SF3">
    <property type="entry name" value="ANKYRIN REPEAT-CONTAINING PROTEIN"/>
    <property type="match status" value="1"/>
</dbReference>
<dbReference type="PANTHER" id="PTHR46586">
    <property type="entry name" value="ANKYRIN REPEAT-CONTAINING PROTEIN"/>
    <property type="match status" value="1"/>
</dbReference>
<dbReference type="SUPFAM" id="SSF81383">
    <property type="entry name" value="F-box domain"/>
    <property type="match status" value="1"/>
</dbReference>
<dbReference type="Proteomes" id="UP001253637">
    <property type="component" value="Segment"/>
</dbReference>
<feature type="compositionally biased region" description="Low complexity" evidence="1">
    <location>
        <begin position="11"/>
        <end position="25"/>
    </location>
</feature>
<dbReference type="SUPFAM" id="SSF48403">
    <property type="entry name" value="Ankyrin repeat"/>
    <property type="match status" value="2"/>
</dbReference>
<evidence type="ECO:0000256" key="1">
    <source>
        <dbReference type="SAM" id="MobiDB-lite"/>
    </source>
</evidence>
<accession>A0A811BN43</accession>
<evidence type="ECO:0000259" key="2">
    <source>
        <dbReference type="PROSITE" id="PS50181"/>
    </source>
</evidence>